<dbReference type="Proteomes" id="UP001057279">
    <property type="component" value="Linkage Group LG03"/>
</dbReference>
<dbReference type="EMBL" id="CM043028">
    <property type="protein sequence ID" value="KAI4587868.1"/>
    <property type="molecule type" value="Genomic_DNA"/>
</dbReference>
<gene>
    <name evidence="1" type="ORF">MJG53_020546</name>
</gene>
<accession>A0ACB9VDF0</accession>
<sequence>MGRGRGRGRVLTSPWLPQTLIWHLWNHPLQKDSFLQIALRDMGSMKKERFIGMATVLLKPLVKKPRKILFVNDLTLLNHSMMPTEVSKAGATVAQEESEGARACSGLWGHFLSAVDASYQNILFFQRRVPLTKRSLDPQRQFPLVSPLQVRVQLFEARQLMGNDIKPVVKVVIGGHQHHSRIKMGNNPFFNEVGGLIYERLSHTPAPTAEAKTGSREDRGNWRLVSHRPSASPGHTLLRKWLGLCQPNEPNSGVRGYLKVTICALALWSLQVDKKLIYRVEDTDTRIFKSSVVPISIAYLQFFIYCAEDLHLTTGWRPENPAGGRTLEPGWGLHLQGVFLSSPRNRCNDEIGTVSLSLNQISSTGAEIEGKQAPHALPSASLPPRPALSHPFPLAGMYSGFLPCFGPSFLTLHGGKKAPFRMKEEDPKHQNRQKYGLCVIFLSCTMMPDFKDLIQFEVSIGHYGNKTDLSYKPLVSTTQYSPAIYDGNIYHYVPWYNTKPVVAVTSFWEDVSFRMNCLNLLQFTRDRLKANLDTLKSMRNPRDPALLPQWERLLRELVEDCKRPLPCMTSQPKATDLDKNRWKLRRLLLQELAQKAKQAPPRDMVATAEGWLYRLNAVLPEVGAGRSGREQALVLAPQAGLTLSRPQPQMNLPDVMIWLMSREQRVAYAQVPAHSVLFSPDGAQHSGRFCGKTQTLFLQVGRSGVLRGGEGPGHPKGEALSPPAPPQGAPMSLWRACPFPLCRALYQEKWEGEGEKDTLPGQLRVCMWLGNVTDSRDLELLRQGEVVVYAETYENQAKFKGQWGQQFLQHCPNFSDVLGHKALPKEDFKEPHGWHWDGPWTVEPQRRLLLDTDINKSQVLEEVYENQRRDAMGAWVPAAIPNTDVNGEPVEAREIVECPQGWHVKQTWAVELNHAVDNEGWEYGVGIPPSGLPKVWNSVEKTYYSRRRRRWARVRYRDHGQLSHEQETLSFLQLVRGLQTVTAGTTGWEGGPPTPTPTLGEREPLLSLQHHPGLAEDEAGWEYGVFGSKFHLNPEPQSRFRRRCWHRRLAPNKVKGIAPIFLLEGSLVKPQWSRGGLLRELEWLRLAGPSLPGLWVRWCQSEERRASLSSSKAPPPQLLPPGPFIRLVFLNHSQCTQTLKSSAAPTWAQTLIFQHLLLYESPQDTRDSPPCVVLELWQRDPQGSETLWGRSMWHPVVWLDAQDRILPPMRWHPLVKGLEDEEGEILASCELILETESLRQQLPMLSVPWKNGIYILPKSIQPTLRKMAIEMLVWGLRNMKQARSPRLLVECWEERLQTEPIRDFQTNPNFAQSALLLTLVRTPWARAGTETFVLPLVLKVVDNQDFGQETVVGQANVHSLQPYFCDPWAEDYVPPRPPTIVPLPQGQNAPSPCQDEYDQEVDWWSKLFWATGDAPQTLKYKYKDYHTLKVYDCELEAVPAFQGLQDFCQTFKLYQERPRLDSPVVGEFKGQFRVYPFPENPEAPKPPRQFPLWPKKEDFPQQCLVRVYMVRAFHLQPQDLNGLCDPYVILKLGQTMLGNRDKYQPNTLDPIFGVMFELSCTIPLEKDLEIQLYDFDLFSPDDMIGTTVIDLEDRLLSGFGARCGLSKSYCQSGPFRWRDQMPPSLLLEHHAKRKGLPPPLFSPEGDSVYYNGKKFELQSFGEKQLKPPRARFLGSKKERLALYLLHTQGLVPEHVETRTLHSDSQPGIDQGKVQMWVDIFPKKLGPPGPPAAVGELFLHKASDNRGCRYELRCVIWKTTLVDPKEKSLSYDRINDIYVKGWLFGLEKDMQKTDIHYRSVTGEGIFNWRFTFTLDYLAAEHVCVLSEKDYIWSLDPTVTKFPARLIIQVWDNNIISMDDFLGVLELDLSDMPLPAPHSRLCSVRMLEADPKWPHFLQHKHSNLFKMKNVAGWWPCQVLDGGKWRLSGKVKMTLEILTEKEALIKAAGRGQSEPNQYPTLHPPL</sequence>
<reference evidence="1" key="1">
    <citation type="submission" date="2022-03" db="EMBL/GenBank/DDBJ databases">
        <title>Genomic analyses of argali, domestic sheep and their hybrids provide insights into chromosomal evolution, heterosis and genetic basis of agronomic traits.</title>
        <authorList>
            <person name="Li M."/>
        </authorList>
    </citation>
    <scope>NUCLEOTIDE SEQUENCE</scope>
    <source>
        <strain evidence="1">F1 hybrid</strain>
    </source>
</reference>
<protein>
    <submittedName>
        <fullName evidence="1">Uncharacterized protein</fullName>
    </submittedName>
</protein>
<comment type="caution">
    <text evidence="1">The sequence shown here is derived from an EMBL/GenBank/DDBJ whole genome shotgun (WGS) entry which is preliminary data.</text>
</comment>
<evidence type="ECO:0000313" key="2">
    <source>
        <dbReference type="Proteomes" id="UP001057279"/>
    </source>
</evidence>
<keyword evidence="2" id="KW-1185">Reference proteome</keyword>
<evidence type="ECO:0000313" key="1">
    <source>
        <dbReference type="EMBL" id="KAI4587868.1"/>
    </source>
</evidence>
<name>A0ACB9VDF0_9CETA</name>
<organism evidence="1 2">
    <name type="scientific">Ovis ammon polii x Ovis aries</name>
    <dbReference type="NCBI Taxonomy" id="2918886"/>
    <lineage>
        <taxon>Eukaryota</taxon>
        <taxon>Metazoa</taxon>
        <taxon>Chordata</taxon>
        <taxon>Craniata</taxon>
        <taxon>Vertebrata</taxon>
        <taxon>Euteleostomi</taxon>
        <taxon>Mammalia</taxon>
        <taxon>Eutheria</taxon>
        <taxon>Laurasiatheria</taxon>
        <taxon>Artiodactyla</taxon>
        <taxon>Ruminantia</taxon>
        <taxon>Pecora</taxon>
        <taxon>Bovidae</taxon>
        <taxon>Caprinae</taxon>
        <taxon>Ovis</taxon>
    </lineage>
</organism>
<proteinExistence type="predicted"/>